<dbReference type="Proteomes" id="UP001055811">
    <property type="component" value="Linkage Group LG08"/>
</dbReference>
<dbReference type="EMBL" id="CM042016">
    <property type="protein sequence ID" value="KAI3700047.1"/>
    <property type="molecule type" value="Genomic_DNA"/>
</dbReference>
<protein>
    <submittedName>
        <fullName evidence="1">Uncharacterized protein</fullName>
    </submittedName>
</protein>
<accession>A0ACB8ZR63</accession>
<evidence type="ECO:0000313" key="2">
    <source>
        <dbReference type="Proteomes" id="UP001055811"/>
    </source>
</evidence>
<name>A0ACB8ZR63_CICIN</name>
<comment type="caution">
    <text evidence="1">The sequence shown here is derived from an EMBL/GenBank/DDBJ whole genome shotgun (WGS) entry which is preliminary data.</text>
</comment>
<proteinExistence type="predicted"/>
<organism evidence="1 2">
    <name type="scientific">Cichorium intybus</name>
    <name type="common">Chicory</name>
    <dbReference type="NCBI Taxonomy" id="13427"/>
    <lineage>
        <taxon>Eukaryota</taxon>
        <taxon>Viridiplantae</taxon>
        <taxon>Streptophyta</taxon>
        <taxon>Embryophyta</taxon>
        <taxon>Tracheophyta</taxon>
        <taxon>Spermatophyta</taxon>
        <taxon>Magnoliopsida</taxon>
        <taxon>eudicotyledons</taxon>
        <taxon>Gunneridae</taxon>
        <taxon>Pentapetalae</taxon>
        <taxon>asterids</taxon>
        <taxon>campanulids</taxon>
        <taxon>Asterales</taxon>
        <taxon>Asteraceae</taxon>
        <taxon>Cichorioideae</taxon>
        <taxon>Cichorieae</taxon>
        <taxon>Cichoriinae</taxon>
        <taxon>Cichorium</taxon>
    </lineage>
</organism>
<reference evidence="1 2" key="2">
    <citation type="journal article" date="2022" name="Mol. Ecol. Resour.">
        <title>The genomes of chicory, endive, great burdock and yacon provide insights into Asteraceae paleo-polyploidization history and plant inulin production.</title>
        <authorList>
            <person name="Fan W."/>
            <person name="Wang S."/>
            <person name="Wang H."/>
            <person name="Wang A."/>
            <person name="Jiang F."/>
            <person name="Liu H."/>
            <person name="Zhao H."/>
            <person name="Xu D."/>
            <person name="Zhang Y."/>
        </authorList>
    </citation>
    <scope>NUCLEOTIDE SEQUENCE [LARGE SCALE GENOMIC DNA]</scope>
    <source>
        <strain evidence="2">cv. Punajuju</strain>
        <tissue evidence="1">Leaves</tissue>
    </source>
</reference>
<sequence length="693" mass="78137">MILYARRGFKRSAARCAAKVKIPNSDLNAYIKGPSPRVRVFGSFLDQRRQVSTETLWFQGFGRFERRNTTWGKAVVDREHFSVFQKQGVWSSTDACPLVAVVWRVRLLPCISKDKGKGKSLGLRDMDELYWESKLKLRTEQLLLRKCFWKASITESTGFTLESRVVNQSPRKSSSWVDRSDPGFDIETVAHFRMAVTRSNGGPGAGASSGGGPTDENLRNLIAEEVSREVLATIPQFFGTIKAELWAMFEERLATQGTSRARDASYKDFSACSPPMFDGGRDPIVSMRWISVVEDAFRTCSCPENSKVTFAANLLRDGEKDWWEIQTKDLTPAHLDAITWPQFKEQFKLEYVLQVEMERLAQEYLNLIQTTETMTEITKKFNERALFCPEFAATERMRMRQYLAMLRTDIREFVSATRHQTLTDMIAAARARELELETQQKQKRPAPTQTQQVSKKFRGADQGKQGQRSQGKCGKCGRNHEGHCWVLICHECGKEGHYAKDCRQEVKICFNCNQVGHFKAQCPRLTQGVVQNPAPTTLRITDGRQGKGEAPKTKGRAFVMTAEEAQDAPDVVTGTFLVNSTPTFALFDSGASHSFVSAALGKCFGIALGTLHRPLEVEIADDKTVKATSVYRGCEVSMNHGSIVRTSECGFKPQVGERWLCRAREGIEVQFSVQLLGHADIFNMEVRDSWLML</sequence>
<keyword evidence="2" id="KW-1185">Reference proteome</keyword>
<reference evidence="2" key="1">
    <citation type="journal article" date="2022" name="Mol. Ecol. Resour.">
        <title>The genomes of chicory, endive, great burdock and yacon provide insights into Asteraceae palaeo-polyploidization history and plant inulin production.</title>
        <authorList>
            <person name="Fan W."/>
            <person name="Wang S."/>
            <person name="Wang H."/>
            <person name="Wang A."/>
            <person name="Jiang F."/>
            <person name="Liu H."/>
            <person name="Zhao H."/>
            <person name="Xu D."/>
            <person name="Zhang Y."/>
        </authorList>
    </citation>
    <scope>NUCLEOTIDE SEQUENCE [LARGE SCALE GENOMIC DNA]</scope>
    <source>
        <strain evidence="2">cv. Punajuju</strain>
    </source>
</reference>
<evidence type="ECO:0000313" key="1">
    <source>
        <dbReference type="EMBL" id="KAI3700047.1"/>
    </source>
</evidence>
<gene>
    <name evidence="1" type="ORF">L2E82_44662</name>
</gene>